<dbReference type="AlphaFoldDB" id="A0A0L1IW52"/>
<accession>A0A0L1IW52</accession>
<dbReference type="GeneID" id="26809324"/>
<feature type="compositionally biased region" description="Basic and acidic residues" evidence="1">
    <location>
        <begin position="128"/>
        <end position="140"/>
    </location>
</feature>
<comment type="caution">
    <text evidence="2">The sequence shown here is derived from an EMBL/GenBank/DDBJ whole genome shotgun (WGS) entry which is preliminary data.</text>
</comment>
<dbReference type="Proteomes" id="UP000037505">
    <property type="component" value="Unassembled WGS sequence"/>
</dbReference>
<evidence type="ECO:0000256" key="1">
    <source>
        <dbReference type="SAM" id="MobiDB-lite"/>
    </source>
</evidence>
<protein>
    <submittedName>
        <fullName evidence="2">Uncharacterized protein</fullName>
    </submittedName>
</protein>
<name>A0A0L1IW52_ASPN3</name>
<feature type="compositionally biased region" description="Polar residues" evidence="1">
    <location>
        <begin position="30"/>
        <end position="45"/>
    </location>
</feature>
<proteinExistence type="predicted"/>
<keyword evidence="3" id="KW-1185">Reference proteome</keyword>
<feature type="region of interest" description="Disordered" evidence="1">
    <location>
        <begin position="111"/>
        <end position="140"/>
    </location>
</feature>
<feature type="region of interest" description="Disordered" evidence="1">
    <location>
        <begin position="30"/>
        <end position="67"/>
    </location>
</feature>
<reference evidence="2 3" key="1">
    <citation type="submission" date="2014-06" db="EMBL/GenBank/DDBJ databases">
        <title>The Genome of the Aflatoxigenic Filamentous Fungus Aspergillus nomius.</title>
        <authorList>
            <person name="Moore M.G."/>
            <person name="Shannon B.M."/>
            <person name="Brian M.M."/>
        </authorList>
    </citation>
    <scope>NUCLEOTIDE SEQUENCE [LARGE SCALE GENOMIC DNA]</scope>
    <source>
        <strain evidence="2 3">NRRL 13137</strain>
    </source>
</reference>
<evidence type="ECO:0000313" key="3">
    <source>
        <dbReference type="Proteomes" id="UP000037505"/>
    </source>
</evidence>
<organism evidence="2 3">
    <name type="scientific">Aspergillus nomiae NRRL (strain ATCC 15546 / NRRL 13137 / CBS 260.88 / M93)</name>
    <dbReference type="NCBI Taxonomy" id="1509407"/>
    <lineage>
        <taxon>Eukaryota</taxon>
        <taxon>Fungi</taxon>
        <taxon>Dikarya</taxon>
        <taxon>Ascomycota</taxon>
        <taxon>Pezizomycotina</taxon>
        <taxon>Eurotiomycetes</taxon>
        <taxon>Eurotiomycetidae</taxon>
        <taxon>Eurotiales</taxon>
        <taxon>Aspergillaceae</taxon>
        <taxon>Aspergillus</taxon>
        <taxon>Aspergillus subgen. Circumdati</taxon>
    </lineage>
</organism>
<evidence type="ECO:0000313" key="2">
    <source>
        <dbReference type="EMBL" id="KNG83724.1"/>
    </source>
</evidence>
<dbReference type="RefSeq" id="XP_015404647.1">
    <property type="nucleotide sequence ID" value="XM_015552776.1"/>
</dbReference>
<sequence>MSYDHQTVSIHRLKLKNNLRLRRRGRLSYTSMAEARSSSTCTSPGTEHPRLSLSRLPSSTDKPHPTSSQVCYAGLEWSHEHADQFAMDTRAASPRQAKTWPLCVGVKGKRSRPVAAPANAGSYLSDVGRSDDAPAFVEHG</sequence>
<dbReference type="EMBL" id="JNOM01000250">
    <property type="protein sequence ID" value="KNG83724.1"/>
    <property type="molecule type" value="Genomic_DNA"/>
</dbReference>
<gene>
    <name evidence="2" type="ORF">ANOM_007520</name>
</gene>